<organism evidence="2 3">
    <name type="scientific">Jaminaea rosea</name>
    <dbReference type="NCBI Taxonomy" id="1569628"/>
    <lineage>
        <taxon>Eukaryota</taxon>
        <taxon>Fungi</taxon>
        <taxon>Dikarya</taxon>
        <taxon>Basidiomycota</taxon>
        <taxon>Ustilaginomycotina</taxon>
        <taxon>Exobasidiomycetes</taxon>
        <taxon>Microstromatales</taxon>
        <taxon>Microstromatales incertae sedis</taxon>
        <taxon>Jaminaea</taxon>
    </lineage>
</organism>
<reference evidence="2 3" key="1">
    <citation type="journal article" date="2018" name="Mol. Biol. Evol.">
        <title>Broad Genomic Sampling Reveals a Smut Pathogenic Ancestry of the Fungal Clade Ustilaginomycotina.</title>
        <authorList>
            <person name="Kijpornyongpan T."/>
            <person name="Mondo S.J."/>
            <person name="Barry K."/>
            <person name="Sandor L."/>
            <person name="Lee J."/>
            <person name="Lipzen A."/>
            <person name="Pangilinan J."/>
            <person name="LaButti K."/>
            <person name="Hainaut M."/>
            <person name="Henrissat B."/>
            <person name="Grigoriev I.V."/>
            <person name="Spatafora J.W."/>
            <person name="Aime M.C."/>
        </authorList>
    </citation>
    <scope>NUCLEOTIDE SEQUENCE [LARGE SCALE GENOMIC DNA]</scope>
    <source>
        <strain evidence="2 3">MCA 5214</strain>
    </source>
</reference>
<sequence>MVKPYDAVMPKGPMGGAAGTSLSTKVKVKKKEDSDEDDDKSEVKTEAKTKAAKKERLNLFRSSPDEADSESEDSRPSRGRRPGTTLDTYFRPKPKPAAPAPSASSSSHITRAVTGKSPPVVISLISDDEDCGQPTFHRRGRYATPVEDDDGDEATPPPLELFSSPGQGQSSSMGACSTNPSSSPVTAKKRVRTARDEDGDDDKRAVASTCKDIASTSPSSHSMKRLKIPRPSTFFEDGDYESSPTAYRSQRSAAAQATTKLAALSYTLPTTEDEWEEEQEFERQRGTRRATSKSAGMHEDHEAGTRETPARRPVGSQSRQGSTAVDKGVQLESQDELEGVHQSTTGQTQLLAELDMLGDD</sequence>
<accession>A0A316UUA2</accession>
<evidence type="ECO:0000313" key="3">
    <source>
        <dbReference type="Proteomes" id="UP000245884"/>
    </source>
</evidence>
<feature type="compositionally biased region" description="Basic and acidic residues" evidence="1">
    <location>
        <begin position="193"/>
        <end position="205"/>
    </location>
</feature>
<gene>
    <name evidence="2" type="ORF">BDZ90DRAFT_230831</name>
</gene>
<feature type="compositionally biased region" description="Polar residues" evidence="1">
    <location>
        <begin position="173"/>
        <end position="185"/>
    </location>
</feature>
<dbReference type="EMBL" id="KZ819664">
    <property type="protein sequence ID" value="PWN28822.1"/>
    <property type="molecule type" value="Genomic_DNA"/>
</dbReference>
<feature type="region of interest" description="Disordered" evidence="1">
    <location>
        <begin position="265"/>
        <end position="360"/>
    </location>
</feature>
<keyword evidence="3" id="KW-1185">Reference proteome</keyword>
<feature type="compositionally biased region" description="Basic and acidic residues" evidence="1">
    <location>
        <begin position="41"/>
        <end position="58"/>
    </location>
</feature>
<dbReference type="Proteomes" id="UP000245884">
    <property type="component" value="Unassembled WGS sequence"/>
</dbReference>
<dbReference type="AlphaFoldDB" id="A0A316UUA2"/>
<evidence type="ECO:0000313" key="2">
    <source>
        <dbReference type="EMBL" id="PWN28822.1"/>
    </source>
</evidence>
<evidence type="ECO:0000256" key="1">
    <source>
        <dbReference type="SAM" id="MobiDB-lite"/>
    </source>
</evidence>
<dbReference type="GeneID" id="37027443"/>
<name>A0A316UUA2_9BASI</name>
<feature type="compositionally biased region" description="Basic and acidic residues" evidence="1">
    <location>
        <begin position="296"/>
        <end position="310"/>
    </location>
</feature>
<feature type="compositionally biased region" description="Acidic residues" evidence="1">
    <location>
        <begin position="271"/>
        <end position="280"/>
    </location>
</feature>
<protein>
    <submittedName>
        <fullName evidence="2">Uncharacterized protein</fullName>
    </submittedName>
</protein>
<feature type="compositionally biased region" description="Polar residues" evidence="1">
    <location>
        <begin position="341"/>
        <end position="350"/>
    </location>
</feature>
<feature type="region of interest" description="Disordered" evidence="1">
    <location>
        <begin position="1"/>
        <end position="252"/>
    </location>
</feature>
<feature type="compositionally biased region" description="Low complexity" evidence="1">
    <location>
        <begin position="163"/>
        <end position="172"/>
    </location>
</feature>
<proteinExistence type="predicted"/>
<dbReference type="RefSeq" id="XP_025363434.1">
    <property type="nucleotide sequence ID" value="XM_025505620.1"/>
</dbReference>